<keyword evidence="7" id="KW-0406">Ion transport</keyword>
<comment type="subcellular location">
    <subcellularLocation>
        <location evidence="1 12">Cell outer membrane</location>
        <topology evidence="1 12">Multi-pass membrane protein</topology>
    </subcellularLocation>
</comment>
<evidence type="ECO:0000256" key="6">
    <source>
        <dbReference type="ARBA" id="ARBA00022729"/>
    </source>
</evidence>
<keyword evidence="11 12" id="KW-0998">Cell outer membrane</keyword>
<evidence type="ECO:0000256" key="14">
    <source>
        <dbReference type="SAM" id="SignalP"/>
    </source>
</evidence>
<dbReference type="PANTHER" id="PTHR30069">
    <property type="entry name" value="TONB-DEPENDENT OUTER MEMBRANE RECEPTOR"/>
    <property type="match status" value="1"/>
</dbReference>
<comment type="similarity">
    <text evidence="2 12 13">Belongs to the TonB-dependent receptor family.</text>
</comment>
<proteinExistence type="inferred from homology"/>
<dbReference type="PANTHER" id="PTHR30069:SF53">
    <property type="entry name" value="COLICIN I RECEPTOR-RELATED"/>
    <property type="match status" value="1"/>
</dbReference>
<dbReference type="SUPFAM" id="SSF56935">
    <property type="entry name" value="Porins"/>
    <property type="match status" value="1"/>
</dbReference>
<sequence>MVTFTGVQSTLRSASFGGVSRIMLALAVLPAAQAWAGAASDSRLDEVFVTATQREQAVRDVPAAAAVVKREEIEAAGADNVLAAVRETTGIGLVGQSVAGRKTMSLRGMDGKHTLYLVNGLRVINTDDWVGHSDFQYDWTPVDSIERIEVVRGPMSVLYGSDALGGVINTITRRPDAEWRGGVRLGGRSVAGAGGGDSLSGGVHFSGGLTDTLRMAISATRLQRSPLERKEDRRTSEIEGTDLQSGHLLLSWQPLAAHTFDLEHRVSNEERERDQVRSGTYYRDTYDIDRSQSIATWRADWSGVETQLRAWESDFSVSNRRTNGVAPTRPQSMDDRGVDGRVGFALGSMQYLTVGFDTRTETMKNAGLAGGKDDADFRALYIQDEIALAADLTLTLGFRRDRHSIFGAESSPRAYLVWHATDAWTLRGGYGEGFRAPTLKQASSSYEGAEGPHTFYGNGDIRPETSKSWELGLMYAKGAIDWELTAFRNSVTDLITTREIRRVGPRAFYIYDNINDARIQGVETALRVDLGGGFDARLSGQWLDTEDKTSGKPLNARPDHLLNARLGWKQGPLSAALRLEHTGRQYVTSAARKAPAYNLLHLQGGYAFNKHLRVTAGIDNITNVRLADKSSLFSYSETPRALRVTLHGAF</sequence>
<dbReference type="InterPro" id="IPR036942">
    <property type="entry name" value="Beta-barrel_TonB_sf"/>
</dbReference>
<gene>
    <name evidence="17" type="ORF">ACFQ4M_00610</name>
</gene>
<dbReference type="Gene3D" id="2.40.170.20">
    <property type="entry name" value="TonB-dependent receptor, beta-barrel domain"/>
    <property type="match status" value="1"/>
</dbReference>
<evidence type="ECO:0000256" key="1">
    <source>
        <dbReference type="ARBA" id="ARBA00004571"/>
    </source>
</evidence>
<name>A0ABW3W8Y4_9RHOO</name>
<feature type="domain" description="TonB-dependent receptor plug" evidence="16">
    <location>
        <begin position="58"/>
        <end position="167"/>
    </location>
</feature>
<evidence type="ECO:0000256" key="13">
    <source>
        <dbReference type="RuleBase" id="RU003357"/>
    </source>
</evidence>
<accession>A0ABW3W8Y4</accession>
<dbReference type="CDD" id="cd01347">
    <property type="entry name" value="ligand_gated_channel"/>
    <property type="match status" value="1"/>
</dbReference>
<organism evidence="17 18">
    <name type="scientific">Thauera mechernichensis</name>
    <dbReference type="NCBI Taxonomy" id="82788"/>
    <lineage>
        <taxon>Bacteria</taxon>
        <taxon>Pseudomonadati</taxon>
        <taxon>Pseudomonadota</taxon>
        <taxon>Betaproteobacteria</taxon>
        <taxon>Rhodocyclales</taxon>
        <taxon>Zoogloeaceae</taxon>
        <taxon>Thauera</taxon>
    </lineage>
</organism>
<evidence type="ECO:0000256" key="12">
    <source>
        <dbReference type="PROSITE-ProRule" id="PRU01360"/>
    </source>
</evidence>
<feature type="signal peptide" evidence="14">
    <location>
        <begin position="1"/>
        <end position="36"/>
    </location>
</feature>
<evidence type="ECO:0000256" key="10">
    <source>
        <dbReference type="ARBA" id="ARBA00023170"/>
    </source>
</evidence>
<evidence type="ECO:0000259" key="15">
    <source>
        <dbReference type="Pfam" id="PF00593"/>
    </source>
</evidence>
<evidence type="ECO:0000313" key="18">
    <source>
        <dbReference type="Proteomes" id="UP001597158"/>
    </source>
</evidence>
<evidence type="ECO:0000256" key="7">
    <source>
        <dbReference type="ARBA" id="ARBA00023065"/>
    </source>
</evidence>
<dbReference type="PROSITE" id="PS52016">
    <property type="entry name" value="TONB_DEPENDENT_REC_3"/>
    <property type="match status" value="1"/>
</dbReference>
<evidence type="ECO:0000259" key="16">
    <source>
        <dbReference type="Pfam" id="PF07715"/>
    </source>
</evidence>
<evidence type="ECO:0000256" key="8">
    <source>
        <dbReference type="ARBA" id="ARBA00023077"/>
    </source>
</evidence>
<dbReference type="InterPro" id="IPR012910">
    <property type="entry name" value="Plug_dom"/>
</dbReference>
<evidence type="ECO:0000256" key="11">
    <source>
        <dbReference type="ARBA" id="ARBA00023237"/>
    </source>
</evidence>
<comment type="caution">
    <text evidence="17">The sequence shown here is derived from an EMBL/GenBank/DDBJ whole genome shotgun (WGS) entry which is preliminary data.</text>
</comment>
<keyword evidence="10 17" id="KW-0675">Receptor</keyword>
<dbReference type="Gene3D" id="2.170.130.10">
    <property type="entry name" value="TonB-dependent receptor, plug domain"/>
    <property type="match status" value="1"/>
</dbReference>
<keyword evidence="9 12" id="KW-0472">Membrane</keyword>
<evidence type="ECO:0000256" key="5">
    <source>
        <dbReference type="ARBA" id="ARBA00022692"/>
    </source>
</evidence>
<keyword evidence="3 12" id="KW-0813">Transport</keyword>
<evidence type="ECO:0000256" key="4">
    <source>
        <dbReference type="ARBA" id="ARBA00022452"/>
    </source>
</evidence>
<evidence type="ECO:0000256" key="3">
    <source>
        <dbReference type="ARBA" id="ARBA00022448"/>
    </source>
</evidence>
<feature type="domain" description="TonB-dependent receptor-like beta-barrel" evidence="15">
    <location>
        <begin position="265"/>
        <end position="621"/>
    </location>
</feature>
<evidence type="ECO:0000256" key="9">
    <source>
        <dbReference type="ARBA" id="ARBA00023136"/>
    </source>
</evidence>
<evidence type="ECO:0000313" key="17">
    <source>
        <dbReference type="EMBL" id="MFD1262062.1"/>
    </source>
</evidence>
<dbReference type="Pfam" id="PF00593">
    <property type="entry name" value="TonB_dep_Rec_b-barrel"/>
    <property type="match status" value="1"/>
</dbReference>
<protein>
    <submittedName>
        <fullName evidence="17">TonB-dependent receptor plug domain-containing protein</fullName>
    </submittedName>
</protein>
<dbReference type="Pfam" id="PF07715">
    <property type="entry name" value="Plug"/>
    <property type="match status" value="1"/>
</dbReference>
<dbReference type="InterPro" id="IPR039426">
    <property type="entry name" value="TonB-dep_rcpt-like"/>
</dbReference>
<evidence type="ECO:0000256" key="2">
    <source>
        <dbReference type="ARBA" id="ARBA00009810"/>
    </source>
</evidence>
<dbReference type="Proteomes" id="UP001597158">
    <property type="component" value="Unassembled WGS sequence"/>
</dbReference>
<dbReference type="InterPro" id="IPR000531">
    <property type="entry name" value="Beta-barrel_TonB"/>
</dbReference>
<reference evidence="18" key="1">
    <citation type="journal article" date="2019" name="Int. J. Syst. Evol. Microbiol.">
        <title>The Global Catalogue of Microorganisms (GCM) 10K type strain sequencing project: providing services to taxonomists for standard genome sequencing and annotation.</title>
        <authorList>
            <consortium name="The Broad Institute Genomics Platform"/>
            <consortium name="The Broad Institute Genome Sequencing Center for Infectious Disease"/>
            <person name="Wu L."/>
            <person name="Ma J."/>
        </authorList>
    </citation>
    <scope>NUCLEOTIDE SEQUENCE [LARGE SCALE GENOMIC DNA]</scope>
    <source>
        <strain evidence="18">CCUG 48884</strain>
    </source>
</reference>
<keyword evidence="8 13" id="KW-0798">TonB box</keyword>
<keyword evidence="5 12" id="KW-0812">Transmembrane</keyword>
<keyword evidence="4 12" id="KW-1134">Transmembrane beta strand</keyword>
<dbReference type="RefSeq" id="WP_277830332.1">
    <property type="nucleotide sequence ID" value="NZ_JARQZE010000001.1"/>
</dbReference>
<dbReference type="EMBL" id="JBHTMC010000001">
    <property type="protein sequence ID" value="MFD1262062.1"/>
    <property type="molecule type" value="Genomic_DNA"/>
</dbReference>
<keyword evidence="6 14" id="KW-0732">Signal</keyword>
<keyword evidence="18" id="KW-1185">Reference proteome</keyword>
<dbReference type="InterPro" id="IPR037066">
    <property type="entry name" value="Plug_dom_sf"/>
</dbReference>
<feature type="chain" id="PRO_5046440249" evidence="14">
    <location>
        <begin position="37"/>
        <end position="650"/>
    </location>
</feature>